<comment type="similarity">
    <text evidence="2">Belongs to the histidine acid phosphatase family. MINPP1 subfamily.</text>
</comment>
<evidence type="ECO:0000256" key="14">
    <source>
        <dbReference type="ARBA" id="ARBA00043691"/>
    </source>
</evidence>
<keyword evidence="6" id="KW-1003">Cell membrane</keyword>
<dbReference type="Pfam" id="PF00328">
    <property type="entry name" value="His_Phos_2"/>
    <property type="match status" value="1"/>
</dbReference>
<evidence type="ECO:0000256" key="5">
    <source>
        <dbReference type="ARBA" id="ARBA00018097"/>
    </source>
</evidence>
<protein>
    <recommendedName>
        <fullName evidence="5">Multiple inositol polyphosphate phosphatase 1</fullName>
        <ecNumber evidence="4">3.1.3.62</ecNumber>
        <ecNumber evidence="3">3.1.3.80</ecNumber>
    </recommendedName>
    <alternativeName>
        <fullName evidence="11">2,3-bisphosphoglycerate 3-phosphatase</fullName>
    </alternativeName>
</protein>
<dbReference type="PROSITE" id="PS00616">
    <property type="entry name" value="HIS_ACID_PHOSPHAT_1"/>
    <property type="match status" value="1"/>
</dbReference>
<dbReference type="Gene3D" id="3.40.50.1240">
    <property type="entry name" value="Phosphoglycerate mutase-like"/>
    <property type="match status" value="1"/>
</dbReference>
<evidence type="ECO:0000256" key="12">
    <source>
        <dbReference type="ARBA" id="ARBA00043668"/>
    </source>
</evidence>
<dbReference type="InterPro" id="IPR000560">
    <property type="entry name" value="His_Pase_clade-2"/>
</dbReference>
<dbReference type="EMBL" id="SUNJ01014515">
    <property type="protein sequence ID" value="TPP56439.1"/>
    <property type="molecule type" value="Genomic_DNA"/>
</dbReference>
<comment type="catalytic activity">
    <reaction evidence="13">
        <text>1D-myo-inositol 1,2,4,5,6-pentakisphosphate + H2O = 1D-myo-inositol 1,2,5,6-tetrakisphosphate + phosphate</text>
        <dbReference type="Rhea" id="RHEA:77115"/>
        <dbReference type="ChEBI" id="CHEBI:15377"/>
        <dbReference type="ChEBI" id="CHEBI:43474"/>
        <dbReference type="ChEBI" id="CHEBI:57798"/>
        <dbReference type="ChEBI" id="CHEBI:195535"/>
        <dbReference type="EC" id="3.1.3.62"/>
    </reaction>
    <physiologicalReaction direction="left-to-right" evidence="13">
        <dbReference type="Rhea" id="RHEA:77116"/>
    </physiologicalReaction>
</comment>
<dbReference type="PANTHER" id="PTHR20963:SF8">
    <property type="entry name" value="MULTIPLE INOSITOL POLYPHOSPHATE PHOSPHATASE 1"/>
    <property type="match status" value="1"/>
</dbReference>
<dbReference type="PIRSF" id="PIRSF000894">
    <property type="entry name" value="Acid_phosphatase"/>
    <property type="match status" value="1"/>
</dbReference>
<comment type="catalytic activity">
    <reaction evidence="12">
        <text>1D-myo-inositol 1,2,5,6-tetrakisphosphate + H2O = 1D-myo-inositol 1,2,6-trisphosphate + phosphate</text>
        <dbReference type="Rhea" id="RHEA:77119"/>
        <dbReference type="ChEBI" id="CHEBI:15377"/>
        <dbReference type="ChEBI" id="CHEBI:43474"/>
        <dbReference type="ChEBI" id="CHEBI:195535"/>
        <dbReference type="ChEBI" id="CHEBI:195537"/>
        <dbReference type="EC" id="3.1.3.62"/>
    </reaction>
    <physiologicalReaction direction="left-to-right" evidence="12">
        <dbReference type="Rhea" id="RHEA:77120"/>
    </physiologicalReaction>
</comment>
<dbReference type="GO" id="GO:0052745">
    <property type="term" value="F:inositol phosphate phosphatase activity"/>
    <property type="evidence" value="ECO:0007669"/>
    <property type="project" value="TreeGrafter"/>
</dbReference>
<evidence type="ECO:0000256" key="10">
    <source>
        <dbReference type="ARBA" id="ARBA00023180"/>
    </source>
</evidence>
<feature type="disulfide bond" evidence="16">
    <location>
        <begin position="278"/>
        <end position="296"/>
    </location>
</feature>
<keyword evidence="18" id="KW-1185">Reference proteome</keyword>
<keyword evidence="16" id="KW-1015">Disulfide bond</keyword>
<evidence type="ECO:0000256" key="8">
    <source>
        <dbReference type="ARBA" id="ARBA00022801"/>
    </source>
</evidence>
<dbReference type="InterPro" id="IPR016274">
    <property type="entry name" value="Histidine_acid_Pase_euk"/>
</dbReference>
<comment type="catalytic activity">
    <reaction evidence="15">
        <text>(2R)-2,3-bisphosphoglycerate + H2O = (2R)-2-phosphoglycerate + phosphate</text>
        <dbReference type="Rhea" id="RHEA:27381"/>
        <dbReference type="ChEBI" id="CHEBI:15377"/>
        <dbReference type="ChEBI" id="CHEBI:43474"/>
        <dbReference type="ChEBI" id="CHEBI:58248"/>
        <dbReference type="ChEBI" id="CHEBI:58289"/>
        <dbReference type="EC" id="3.1.3.80"/>
    </reaction>
    <physiologicalReaction direction="left-to-right" evidence="15">
        <dbReference type="Rhea" id="RHEA:27382"/>
    </physiologicalReaction>
</comment>
<gene>
    <name evidence="17" type="ORF">FGIG_09825</name>
</gene>
<keyword evidence="9" id="KW-0472">Membrane</keyword>
<dbReference type="Proteomes" id="UP000316759">
    <property type="component" value="Unassembled WGS sequence"/>
</dbReference>
<organism evidence="17 18">
    <name type="scientific">Fasciola gigantica</name>
    <name type="common">Giant liver fluke</name>
    <dbReference type="NCBI Taxonomy" id="46835"/>
    <lineage>
        <taxon>Eukaryota</taxon>
        <taxon>Metazoa</taxon>
        <taxon>Spiralia</taxon>
        <taxon>Lophotrochozoa</taxon>
        <taxon>Platyhelminthes</taxon>
        <taxon>Trematoda</taxon>
        <taxon>Digenea</taxon>
        <taxon>Plagiorchiida</taxon>
        <taxon>Echinostomata</taxon>
        <taxon>Echinostomatoidea</taxon>
        <taxon>Fasciolidae</taxon>
        <taxon>Fasciola</taxon>
    </lineage>
</organism>
<dbReference type="CDD" id="cd07061">
    <property type="entry name" value="HP_HAP_like"/>
    <property type="match status" value="1"/>
</dbReference>
<dbReference type="EC" id="3.1.3.62" evidence="4"/>
<evidence type="ECO:0000256" key="4">
    <source>
        <dbReference type="ARBA" id="ARBA00013040"/>
    </source>
</evidence>
<evidence type="ECO:0000256" key="16">
    <source>
        <dbReference type="PIRSR" id="PIRSR000894-2"/>
    </source>
</evidence>
<dbReference type="STRING" id="46835.A0A504Y8G6"/>
<keyword evidence="7" id="KW-0732">Signal</keyword>
<dbReference type="GO" id="GO:0005886">
    <property type="term" value="C:plasma membrane"/>
    <property type="evidence" value="ECO:0007669"/>
    <property type="project" value="UniProtKB-SubCell"/>
</dbReference>
<dbReference type="SUPFAM" id="SSF53254">
    <property type="entry name" value="Phosphoglycerate mutase-like"/>
    <property type="match status" value="1"/>
</dbReference>
<dbReference type="AlphaFoldDB" id="A0A504Y8G6"/>
<comment type="subcellular location">
    <subcellularLocation>
        <location evidence="1">Cell membrane</location>
    </subcellularLocation>
</comment>
<evidence type="ECO:0000256" key="7">
    <source>
        <dbReference type="ARBA" id="ARBA00022729"/>
    </source>
</evidence>
<dbReference type="GO" id="GO:0034417">
    <property type="term" value="F:bisphosphoglycerate 3-phosphatase activity"/>
    <property type="evidence" value="ECO:0007669"/>
    <property type="project" value="UniProtKB-EC"/>
</dbReference>
<evidence type="ECO:0000256" key="2">
    <source>
        <dbReference type="ARBA" id="ARBA00008422"/>
    </source>
</evidence>
<evidence type="ECO:0000313" key="18">
    <source>
        <dbReference type="Proteomes" id="UP000316759"/>
    </source>
</evidence>
<reference evidence="17 18" key="1">
    <citation type="submission" date="2019-04" db="EMBL/GenBank/DDBJ databases">
        <title>Annotation for the trematode Fasciola gigantica.</title>
        <authorList>
            <person name="Choi Y.-J."/>
        </authorList>
    </citation>
    <scope>NUCLEOTIDE SEQUENCE [LARGE SCALE GENOMIC DNA]</scope>
    <source>
        <strain evidence="17">Uganda_cow_1</strain>
    </source>
</reference>
<comment type="caution">
    <text evidence="17">The sequence shown here is derived from an EMBL/GenBank/DDBJ whole genome shotgun (WGS) entry which is preliminary data.</text>
</comment>
<evidence type="ECO:0000256" key="6">
    <source>
        <dbReference type="ARBA" id="ARBA00022475"/>
    </source>
</evidence>
<evidence type="ECO:0000256" key="3">
    <source>
        <dbReference type="ARBA" id="ARBA00012976"/>
    </source>
</evidence>
<evidence type="ECO:0000313" key="17">
    <source>
        <dbReference type="EMBL" id="TPP56439.1"/>
    </source>
</evidence>
<dbReference type="PANTHER" id="PTHR20963">
    <property type="entry name" value="MULTIPLE INOSITOL POLYPHOSPHATE PHOSPHATASE-RELATED"/>
    <property type="match status" value="1"/>
</dbReference>
<keyword evidence="10" id="KW-0325">Glycoprotein</keyword>
<evidence type="ECO:0000256" key="15">
    <source>
        <dbReference type="ARBA" id="ARBA00043832"/>
    </source>
</evidence>
<evidence type="ECO:0000256" key="11">
    <source>
        <dbReference type="ARBA" id="ARBA00031642"/>
    </source>
</evidence>
<name>A0A504Y8G6_FASGI</name>
<dbReference type="EC" id="3.1.3.80" evidence="3"/>
<dbReference type="InterPro" id="IPR029033">
    <property type="entry name" value="His_PPase_superfam"/>
</dbReference>
<keyword evidence="8" id="KW-0378">Hydrolase</keyword>
<proteinExistence type="inferred from homology"/>
<sequence length="527" mass="60007">MSQSLGSLAAFVFAFIYVYVFNPLSENDVPWSQFSTKTAYRHCSLRPYKDPLYMRPVQSLASCKMIHVNALFRHGTRSPSRKDTKKYKSLFERLLSNGDIKLPKGFRDQPVPFENHTDKGLLPRGFEEHHLLGQLFRSRMDHHMKVDMSKVQFYTSSVQRAIDSGRSFYHGFFGMPPLSSNYASNDCDSDGEPAKCPPPQIKAERYKSIQESDRLLRFFDHCKRYVEEIESNKSSVREYKRFRDGPEVRRVARGVMSRHLLTPTEFNESDVHLMYSVCSFEVAAETNPFKQRSPWCDFFRPTDLPIYEYMADLKHYWLKSYGYELNYVQSCPLVGEMLSQIRQAAYLYKTSRSEDRSARRVPQATFWFGHAETLLPVVAALGLFNDSVGASELQHLTADGFEHWQAKRRMNPPSPTMFRSGHIAPFAGNLALQLYHCPNAVSIGVDDPWSGFFVEPLVNGQTVAWPLGGPVQPPTKEFPGATFAPLDTVLSRLGSCMPGTFEEDKVCSLPEKLTTAVNTGTTEAPEE</sequence>
<dbReference type="InterPro" id="IPR033379">
    <property type="entry name" value="Acid_Pase_AS"/>
</dbReference>
<dbReference type="OrthoDB" id="6509975at2759"/>
<evidence type="ECO:0000256" key="13">
    <source>
        <dbReference type="ARBA" id="ARBA00043671"/>
    </source>
</evidence>
<accession>A0A504Y8G6</accession>
<evidence type="ECO:0000256" key="9">
    <source>
        <dbReference type="ARBA" id="ARBA00023136"/>
    </source>
</evidence>
<dbReference type="GO" id="GO:0003993">
    <property type="term" value="F:acid phosphatase activity"/>
    <property type="evidence" value="ECO:0007669"/>
    <property type="project" value="TreeGrafter"/>
</dbReference>
<evidence type="ECO:0000256" key="1">
    <source>
        <dbReference type="ARBA" id="ARBA00004236"/>
    </source>
</evidence>
<comment type="catalytic activity">
    <reaction evidence="14">
        <text>1D-myo-inositol hexakisphosphate + H2O = 1D-myo-inositol 1,2,4,5,6-pentakisphosphate + phosphate</text>
        <dbReference type="Rhea" id="RHEA:16989"/>
        <dbReference type="ChEBI" id="CHEBI:15377"/>
        <dbReference type="ChEBI" id="CHEBI:43474"/>
        <dbReference type="ChEBI" id="CHEBI:57798"/>
        <dbReference type="ChEBI" id="CHEBI:58130"/>
        <dbReference type="EC" id="3.1.3.62"/>
    </reaction>
    <physiologicalReaction direction="left-to-right" evidence="14">
        <dbReference type="Rhea" id="RHEA:16990"/>
    </physiologicalReaction>
</comment>